<dbReference type="InterPro" id="IPR020751">
    <property type="entry name" value="aa-tRNA-synth_I_codon-bd_sub2"/>
</dbReference>
<protein>
    <submittedName>
        <fullName evidence="6">Glutamyl-tRNA synthetase-like protein</fullName>
    </submittedName>
</protein>
<keyword evidence="5" id="KW-0030">Aminoacyl-tRNA synthetase</keyword>
<evidence type="ECO:0000256" key="3">
    <source>
        <dbReference type="ARBA" id="ARBA00022840"/>
    </source>
</evidence>
<evidence type="ECO:0000256" key="2">
    <source>
        <dbReference type="ARBA" id="ARBA00022741"/>
    </source>
</evidence>
<organism evidence="6 7">
    <name type="scientific">Apiospora arundinis</name>
    <dbReference type="NCBI Taxonomy" id="335852"/>
    <lineage>
        <taxon>Eukaryota</taxon>
        <taxon>Fungi</taxon>
        <taxon>Dikarya</taxon>
        <taxon>Ascomycota</taxon>
        <taxon>Pezizomycotina</taxon>
        <taxon>Sordariomycetes</taxon>
        <taxon>Xylariomycetidae</taxon>
        <taxon>Amphisphaeriales</taxon>
        <taxon>Apiosporaceae</taxon>
        <taxon>Apiospora</taxon>
    </lineage>
</organism>
<comment type="caution">
    <text evidence="6">The sequence shown here is derived from an EMBL/GenBank/DDBJ whole genome shotgun (WGS) entry which is preliminary data.</text>
</comment>
<sequence length="370" mass="41706">MMMYLQHASGPFRRVLPKAQLAAGATNWAFKRFALAERPEKDKQKLTQAKALPTIDFLDRKRKTKFLTQSPEDLQAQVVPSLNLAIRKLEEKRAGPPQLSEDPDNSITATIDRLVPAIALPRSDGNTTATDSDNNPGLNYNATYIGEVFKLDQKSYTNAASYVRHNRYLFWAVPTELYRQTLTKELRYLFTRAPAATDIFNTFNTMELEDQILVLEMSKQKGVGLEEFIQYQSALLAEYAATGADNKVENHKQTVQGYIDMKISTAEITAIFVDALRDIPADELSWTKERLEEVLILLTKSLFSMRPSSPETEEPWGFHLLRWFLFALQPGPAPIPSMVVLGKRETMNRIQKAIDSIACGPYAEDPLSAG</sequence>
<keyword evidence="4" id="KW-0648">Protein biosynthesis</keyword>
<evidence type="ECO:0000256" key="5">
    <source>
        <dbReference type="ARBA" id="ARBA00023146"/>
    </source>
</evidence>
<accession>A0ABR2J3M3</accession>
<name>A0ABR2J3M3_9PEZI</name>
<dbReference type="Proteomes" id="UP001390339">
    <property type="component" value="Unassembled WGS sequence"/>
</dbReference>
<keyword evidence="7" id="KW-1185">Reference proteome</keyword>
<dbReference type="InterPro" id="IPR008925">
    <property type="entry name" value="aa_tRNA-synth_I_cd-bd_sf"/>
</dbReference>
<dbReference type="EMBL" id="JAPCWZ010000003">
    <property type="protein sequence ID" value="KAK8872361.1"/>
    <property type="molecule type" value="Genomic_DNA"/>
</dbReference>
<proteinExistence type="predicted"/>
<keyword evidence="3" id="KW-0067">ATP-binding</keyword>
<keyword evidence="1" id="KW-0436">Ligase</keyword>
<evidence type="ECO:0000256" key="4">
    <source>
        <dbReference type="ARBA" id="ARBA00022917"/>
    </source>
</evidence>
<reference evidence="6 7" key="1">
    <citation type="journal article" date="2024" name="IMA Fungus">
        <title>Apiospora arundinis, a panoply of carbohydrate-active enzymes and secondary metabolites.</title>
        <authorList>
            <person name="Sorensen T."/>
            <person name="Petersen C."/>
            <person name="Muurmann A.T."/>
            <person name="Christiansen J.V."/>
            <person name="Brundto M.L."/>
            <person name="Overgaard C.K."/>
            <person name="Boysen A.T."/>
            <person name="Wollenberg R.D."/>
            <person name="Larsen T.O."/>
            <person name="Sorensen J.L."/>
            <person name="Nielsen K.L."/>
            <person name="Sondergaard T.E."/>
        </authorList>
    </citation>
    <scope>NUCLEOTIDE SEQUENCE [LARGE SCALE GENOMIC DNA]</scope>
    <source>
        <strain evidence="6 7">AAU 773</strain>
    </source>
</reference>
<evidence type="ECO:0000313" key="7">
    <source>
        <dbReference type="Proteomes" id="UP001390339"/>
    </source>
</evidence>
<evidence type="ECO:0000256" key="1">
    <source>
        <dbReference type="ARBA" id="ARBA00022598"/>
    </source>
</evidence>
<evidence type="ECO:0000313" key="6">
    <source>
        <dbReference type="EMBL" id="KAK8872361.1"/>
    </source>
</evidence>
<dbReference type="SUPFAM" id="SSF48163">
    <property type="entry name" value="An anticodon-binding domain of class I aminoacyl-tRNA synthetases"/>
    <property type="match status" value="1"/>
</dbReference>
<dbReference type="Gene3D" id="1.10.10.350">
    <property type="match status" value="1"/>
</dbReference>
<gene>
    <name evidence="6" type="ORF">PGQ11_002875</name>
</gene>
<keyword evidence="2" id="KW-0547">Nucleotide-binding</keyword>